<dbReference type="Gene3D" id="1.10.10.2840">
    <property type="entry name" value="PucR C-terminal helix-turn-helix domain"/>
    <property type="match status" value="1"/>
</dbReference>
<feature type="domain" description="PucR C-terminal helix-turn-helix" evidence="2">
    <location>
        <begin position="485"/>
        <end position="530"/>
    </location>
</feature>
<evidence type="ECO:0000259" key="3">
    <source>
        <dbReference type="Pfam" id="PF17853"/>
    </source>
</evidence>
<dbReference type="InterPro" id="IPR041522">
    <property type="entry name" value="CdaR_GGDEF"/>
</dbReference>
<dbReference type="InterPro" id="IPR051448">
    <property type="entry name" value="CdaR-like_regulators"/>
</dbReference>
<keyword evidence="5" id="KW-1185">Reference proteome</keyword>
<dbReference type="PANTHER" id="PTHR33744:SF15">
    <property type="entry name" value="CARBOHYDRATE DIACID REGULATOR"/>
    <property type="match status" value="1"/>
</dbReference>
<reference evidence="4 5" key="1">
    <citation type="submission" date="2023-05" db="EMBL/GenBank/DDBJ databases">
        <title>Gordonibacter KGMB12511T sp. nov., isolated from faeces of healthy Korean.</title>
        <authorList>
            <person name="Kim H.S."/>
            <person name="Kim J.-S."/>
            <person name="Suh M.K."/>
            <person name="Eom M.K."/>
            <person name="Do H.E."/>
            <person name="Lee J.-S."/>
        </authorList>
    </citation>
    <scope>NUCLEOTIDE SEQUENCE [LARGE SCALE GENOMIC DNA]</scope>
    <source>
        <strain evidence="4 5">KGMB12511</strain>
    </source>
</reference>
<feature type="domain" description="CdaR GGDEF-like" evidence="3">
    <location>
        <begin position="303"/>
        <end position="418"/>
    </location>
</feature>
<dbReference type="InterPro" id="IPR042070">
    <property type="entry name" value="PucR_C-HTH_sf"/>
</dbReference>
<evidence type="ECO:0000256" key="1">
    <source>
        <dbReference type="ARBA" id="ARBA00006754"/>
    </source>
</evidence>
<organism evidence="4 5">
    <name type="scientific">Gordonibacter faecis</name>
    <dbReference type="NCBI Taxonomy" id="3047475"/>
    <lineage>
        <taxon>Bacteria</taxon>
        <taxon>Bacillati</taxon>
        <taxon>Actinomycetota</taxon>
        <taxon>Coriobacteriia</taxon>
        <taxon>Eggerthellales</taxon>
        <taxon>Eggerthellaceae</taxon>
        <taxon>Gordonibacter</taxon>
    </lineage>
</organism>
<dbReference type="Pfam" id="PF17853">
    <property type="entry name" value="GGDEF_2"/>
    <property type="match status" value="1"/>
</dbReference>
<evidence type="ECO:0000259" key="2">
    <source>
        <dbReference type="Pfam" id="PF13556"/>
    </source>
</evidence>
<evidence type="ECO:0000313" key="5">
    <source>
        <dbReference type="Proteomes" id="UP001232750"/>
    </source>
</evidence>
<name>A0ABT7DM86_9ACTN</name>
<dbReference type="PANTHER" id="PTHR33744">
    <property type="entry name" value="CARBOHYDRATE DIACID REGULATOR"/>
    <property type="match status" value="1"/>
</dbReference>
<dbReference type="Pfam" id="PF13556">
    <property type="entry name" value="HTH_30"/>
    <property type="match status" value="1"/>
</dbReference>
<protein>
    <submittedName>
        <fullName evidence="4">Helix-turn-helix domain-containing protein</fullName>
    </submittedName>
</protein>
<dbReference type="EMBL" id="JASJEU010000013">
    <property type="protein sequence ID" value="MDJ1650650.1"/>
    <property type="molecule type" value="Genomic_DNA"/>
</dbReference>
<evidence type="ECO:0000313" key="4">
    <source>
        <dbReference type="EMBL" id="MDJ1650650.1"/>
    </source>
</evidence>
<accession>A0ABT7DM86</accession>
<sequence>MTSHDFGDDIFLPSVSGSSLPSVTLSMLLDFLSDAEIVHRPTRSRRTFRWFAALSRDNVAADMPNDIEDAHVLFVCRLSHAEAALRDRPSSFALALADEGETFPDELHDKAERLLVIRQPNRFSYFIFLLQTYFLRLLMWENELDRIAARQGTLAEALDASAPIIKNFMFVTDNDFNVIARTSGIEPPDDLHRRLVKTGCLSPQMIAEKRFHLPEKTFYIKEPSEVTPYARLSRPLYLSHTYFGSLSMSCHEVPLTEGLKDLFSLLFRHVMPICERQWRLQVRLNIPHYFFFEKLLEHTPVSDEYVRTQLEMASLGWDTQYKLIVMEVDEGAEPEKAARVVKAAAHLNQGNVHCFAFRSEVLALCYAPPSDSLLSHRRTMDELEERVTEPFDIACGVSEIFEGITNLDLAYRQAKIALGLRQTIRLQFAADENADRGVYLFGDALMYFLVDPSDKDERFMRFCFTHTVVEKIHAEDVRNNTNYLALFWHYLHSGRNATVVAQKLHLHRNTVLYHIEKIQKRFDFDLSMPGAHERMLMDFKAFFLNTSQDSIEKVLVGVPKGEEEEDEEQR</sequence>
<gene>
    <name evidence="4" type="ORF">QNJ86_07540</name>
</gene>
<dbReference type="RefSeq" id="WP_283831991.1">
    <property type="nucleotide sequence ID" value="NZ_JASJEU010000013.1"/>
</dbReference>
<proteinExistence type="inferred from homology"/>
<comment type="caution">
    <text evidence="4">The sequence shown here is derived from an EMBL/GenBank/DDBJ whole genome shotgun (WGS) entry which is preliminary data.</text>
</comment>
<dbReference type="Proteomes" id="UP001232750">
    <property type="component" value="Unassembled WGS sequence"/>
</dbReference>
<dbReference type="InterPro" id="IPR025736">
    <property type="entry name" value="PucR_C-HTH_dom"/>
</dbReference>
<comment type="similarity">
    <text evidence="1">Belongs to the CdaR family.</text>
</comment>